<dbReference type="EMBL" id="CP020809">
    <property type="protein sequence ID" value="ART71040.1"/>
    <property type="molecule type" value="Genomic_DNA"/>
</dbReference>
<evidence type="ECO:0000256" key="1">
    <source>
        <dbReference type="ARBA" id="ARBA00023015"/>
    </source>
</evidence>
<dbReference type="InterPro" id="IPR036388">
    <property type="entry name" value="WH-like_DNA-bd_sf"/>
</dbReference>
<keyword evidence="2" id="KW-0238">DNA-binding</keyword>
<feature type="region of interest" description="Disordered" evidence="4">
    <location>
        <begin position="1"/>
        <end position="28"/>
    </location>
</feature>
<evidence type="ECO:0000256" key="2">
    <source>
        <dbReference type="ARBA" id="ARBA00023125"/>
    </source>
</evidence>
<feature type="compositionally biased region" description="Polar residues" evidence="4">
    <location>
        <begin position="1"/>
        <end position="13"/>
    </location>
</feature>
<dbReference type="PROSITE" id="PS50949">
    <property type="entry name" value="HTH_GNTR"/>
    <property type="match status" value="1"/>
</dbReference>
<evidence type="ECO:0000256" key="3">
    <source>
        <dbReference type="ARBA" id="ARBA00023163"/>
    </source>
</evidence>
<name>A0A1Y0C731_9MYCO</name>
<dbReference type="CDD" id="cd07377">
    <property type="entry name" value="WHTH_GntR"/>
    <property type="match status" value="1"/>
</dbReference>
<dbReference type="InterPro" id="IPR036390">
    <property type="entry name" value="WH_DNA-bd_sf"/>
</dbReference>
<sequence length="245" mass="27269">MPPRTATSRTASDVTAKGGKGPRSDFVRPKTAQQAVAEVLRRDITSGKLAPGSWIVQESLAEQFGMSRIPIREALKTLEAEEYITYVPHSGYRVAKLGLDELVEVFRLRDILEAELIRDAMPAVTDEVVAQMREQMTEMEQAAAAGDLIAVGLANRQFHFLTFEASGMARTKRIVTQLWNTADAYRPLYAHLMDLAKVNSEHVLLVDAMAARDVERVVKLNHEHRLHAIDHLHTVFGREDSEAGA</sequence>
<dbReference type="RefSeq" id="WP_087078453.1">
    <property type="nucleotide sequence ID" value="NZ_CP020809.1"/>
</dbReference>
<reference evidence="6 7" key="1">
    <citation type="submission" date="2017-04" db="EMBL/GenBank/DDBJ databases">
        <title>Whole Genome Sequence of 1,4-Dioxane Degrading Bacterium Mycobacterium dioxanotrophicus PH-06.</title>
        <authorList>
            <person name="He Y."/>
        </authorList>
    </citation>
    <scope>NUCLEOTIDE SEQUENCE [LARGE SCALE GENOMIC DNA]</scope>
    <source>
        <strain evidence="6 7">PH-06</strain>
    </source>
</reference>
<keyword evidence="1" id="KW-0805">Transcription regulation</keyword>
<dbReference type="OrthoDB" id="9816161at2"/>
<evidence type="ECO:0000256" key="4">
    <source>
        <dbReference type="SAM" id="MobiDB-lite"/>
    </source>
</evidence>
<dbReference type="PANTHER" id="PTHR43537:SF41">
    <property type="entry name" value="TRANSCRIPTIONAL REGULATORY PROTEIN"/>
    <property type="match status" value="1"/>
</dbReference>
<dbReference type="KEGG" id="mdx:BTO20_23095"/>
<dbReference type="Pfam" id="PF00392">
    <property type="entry name" value="GntR"/>
    <property type="match status" value="1"/>
</dbReference>
<proteinExistence type="predicted"/>
<dbReference type="Gene3D" id="1.10.10.10">
    <property type="entry name" value="Winged helix-like DNA-binding domain superfamily/Winged helix DNA-binding domain"/>
    <property type="match status" value="1"/>
</dbReference>
<organism evidence="6 7">
    <name type="scientific">Mycobacterium dioxanotrophicus</name>
    <dbReference type="NCBI Taxonomy" id="482462"/>
    <lineage>
        <taxon>Bacteria</taxon>
        <taxon>Bacillati</taxon>
        <taxon>Actinomycetota</taxon>
        <taxon>Actinomycetes</taxon>
        <taxon>Mycobacteriales</taxon>
        <taxon>Mycobacteriaceae</taxon>
        <taxon>Mycobacterium</taxon>
    </lineage>
</organism>
<dbReference type="PANTHER" id="PTHR43537">
    <property type="entry name" value="TRANSCRIPTIONAL REGULATOR, GNTR FAMILY"/>
    <property type="match status" value="1"/>
</dbReference>
<evidence type="ECO:0000313" key="7">
    <source>
        <dbReference type="Proteomes" id="UP000195331"/>
    </source>
</evidence>
<dbReference type="SMART" id="SM00345">
    <property type="entry name" value="HTH_GNTR"/>
    <property type="match status" value="1"/>
</dbReference>
<feature type="domain" description="HTH gntR-type" evidence="5">
    <location>
        <begin position="30"/>
        <end position="97"/>
    </location>
</feature>
<dbReference type="AlphaFoldDB" id="A0A1Y0C731"/>
<accession>A0A1Y0C731</accession>
<dbReference type="Gene3D" id="1.20.120.530">
    <property type="entry name" value="GntR ligand-binding domain-like"/>
    <property type="match status" value="1"/>
</dbReference>
<dbReference type="InterPro" id="IPR011711">
    <property type="entry name" value="GntR_C"/>
</dbReference>
<dbReference type="GO" id="GO:0003700">
    <property type="term" value="F:DNA-binding transcription factor activity"/>
    <property type="evidence" value="ECO:0007669"/>
    <property type="project" value="InterPro"/>
</dbReference>
<evidence type="ECO:0000313" key="6">
    <source>
        <dbReference type="EMBL" id="ART71040.1"/>
    </source>
</evidence>
<dbReference type="GO" id="GO:0003677">
    <property type="term" value="F:DNA binding"/>
    <property type="evidence" value="ECO:0007669"/>
    <property type="project" value="UniProtKB-KW"/>
</dbReference>
<dbReference type="SUPFAM" id="SSF46785">
    <property type="entry name" value="Winged helix' DNA-binding domain"/>
    <property type="match status" value="1"/>
</dbReference>
<dbReference type="SMART" id="SM00895">
    <property type="entry name" value="FCD"/>
    <property type="match status" value="1"/>
</dbReference>
<protein>
    <submittedName>
        <fullName evidence="6">GntR family transcriptional regulator</fullName>
    </submittedName>
</protein>
<evidence type="ECO:0000259" key="5">
    <source>
        <dbReference type="PROSITE" id="PS50949"/>
    </source>
</evidence>
<dbReference type="Proteomes" id="UP000195331">
    <property type="component" value="Chromosome"/>
</dbReference>
<dbReference type="SUPFAM" id="SSF48008">
    <property type="entry name" value="GntR ligand-binding domain-like"/>
    <property type="match status" value="1"/>
</dbReference>
<gene>
    <name evidence="6" type="ORF">BTO20_23095</name>
</gene>
<dbReference type="Pfam" id="PF07729">
    <property type="entry name" value="FCD"/>
    <property type="match status" value="1"/>
</dbReference>
<keyword evidence="7" id="KW-1185">Reference proteome</keyword>
<dbReference type="InterPro" id="IPR008920">
    <property type="entry name" value="TF_FadR/GntR_C"/>
</dbReference>
<keyword evidence="3" id="KW-0804">Transcription</keyword>
<dbReference type="InterPro" id="IPR000524">
    <property type="entry name" value="Tscrpt_reg_HTH_GntR"/>
</dbReference>